<dbReference type="InterPro" id="IPR002123">
    <property type="entry name" value="Plipid/glycerol_acylTrfase"/>
</dbReference>
<keyword evidence="3 7" id="KW-0012">Acyltransferase</keyword>
<proteinExistence type="evidence at transcript level"/>
<evidence type="ECO:0000256" key="5">
    <source>
        <dbReference type="SAM" id="Phobius"/>
    </source>
</evidence>
<feature type="compositionally biased region" description="Low complexity" evidence="4">
    <location>
        <begin position="42"/>
        <end position="62"/>
    </location>
</feature>
<feature type="transmembrane region" description="Helical" evidence="5">
    <location>
        <begin position="106"/>
        <end position="131"/>
    </location>
</feature>
<evidence type="ECO:0000256" key="3">
    <source>
        <dbReference type="ARBA" id="ARBA00023315"/>
    </source>
</evidence>
<feature type="region of interest" description="Disordered" evidence="4">
    <location>
        <begin position="569"/>
        <end position="616"/>
    </location>
</feature>
<dbReference type="GO" id="GO:0012505">
    <property type="term" value="C:endomembrane system"/>
    <property type="evidence" value="ECO:0007669"/>
    <property type="project" value="TreeGrafter"/>
</dbReference>
<feature type="compositionally biased region" description="Polar residues" evidence="4">
    <location>
        <begin position="63"/>
        <end position="91"/>
    </location>
</feature>
<dbReference type="PANTHER" id="PTHR10983:SF16">
    <property type="entry name" value="LYSOCARDIOLIPIN ACYLTRANSFERASE 1"/>
    <property type="match status" value="1"/>
</dbReference>
<feature type="domain" description="Phospholipid/glycerol acyltransferase" evidence="6">
    <location>
        <begin position="181"/>
        <end position="303"/>
    </location>
</feature>
<keyword evidence="2 7" id="KW-0808">Transferase</keyword>
<dbReference type="EMBL" id="LC107613">
    <property type="protein sequence ID" value="BAW99692.1"/>
    <property type="molecule type" value="mRNA"/>
</dbReference>
<name>A0A1Q2U6T9_9STRA</name>
<sequence length="636" mass="70249">MPTYADPPRSRAYQHESSSYSIDNPIRSTHASSPPDYFNQNSLRESPSLHSSSSESEMDSQSNGNGRTPQQRRGDIQRQTNNPSASGTNGTPRGAFKSTIFSMAHAVVLCWLVMAMSFGINILNFLVFVTVRPWSRLTARRLIGHWWQRMWVSVMSYLLPKSEMILTGDIVLNTVDSSRPAIIIANHQVDADFWYVWEVARAYGMHGRLKIILKADLAVVPIVGWGMKQFEFCFLQRNWQRDRRAFTRLLSSFVEDGYKCALLLFPEGTTINTEAVTKSHRFGREQKRPHLDHCILPRSTGFAALVETMCQSPHGHSPVIYDLTVAYHGYSGEVPTYEMGYDREQDMDVPNVFKMIQGRACPKVHVHVKTYEVDEALVNNPEQWLDARWLEKDALLERFIQTQSFRGEKEGGTRIIHPQGSLASLLFLLMLPLIITVLLPALLLITLVAWPVILLAGTLNFLNFVSRSAMGVVVGSSSSRGSFSTSWHQSSQHRHQHQQRVSGNSTSSTSTSNSTSSSIGRKEGALNCRRSSRRSPSREGCGHANGEGPSCPLLSVSLPPLPAAAAAAAPAAPASSAPSSPLLGSTPSPRRSPRWKTPAGISPVVQSYGNRKGKEGGWGLMAAAAAAATTEEEDRY</sequence>
<evidence type="ECO:0000256" key="2">
    <source>
        <dbReference type="ARBA" id="ARBA00022679"/>
    </source>
</evidence>
<feature type="transmembrane region" description="Helical" evidence="5">
    <location>
        <begin position="441"/>
        <end position="462"/>
    </location>
</feature>
<feature type="region of interest" description="Disordered" evidence="4">
    <location>
        <begin position="484"/>
        <end position="548"/>
    </location>
</feature>
<comment type="similarity">
    <text evidence="1">Belongs to the 1-acyl-sn-glycerol-3-phosphate acyltransferase family.</text>
</comment>
<dbReference type="Pfam" id="PF16076">
    <property type="entry name" value="Acyltransf_C"/>
    <property type="match status" value="1"/>
</dbReference>
<dbReference type="InterPro" id="IPR032098">
    <property type="entry name" value="Acyltransf_C"/>
</dbReference>
<evidence type="ECO:0000313" key="7">
    <source>
        <dbReference type="EMBL" id="BAW99692.1"/>
    </source>
</evidence>
<dbReference type="GO" id="GO:0016746">
    <property type="term" value="F:acyltransferase activity"/>
    <property type="evidence" value="ECO:0007669"/>
    <property type="project" value="UniProtKB-KW"/>
</dbReference>
<feature type="compositionally biased region" description="Low complexity" evidence="4">
    <location>
        <begin position="504"/>
        <end position="518"/>
    </location>
</feature>
<evidence type="ECO:0000256" key="4">
    <source>
        <dbReference type="SAM" id="MobiDB-lite"/>
    </source>
</evidence>
<reference evidence="7" key="1">
    <citation type="journal article" date="2017" name="Plant J.">
        <title>Differently localized lysophosphatidic acid acyltransferases crucial for triacylglycerol biosynthesis in the oleaginous alga Nannochloropsis.</title>
        <authorList>
            <person name="Nobusawa T."/>
            <person name="Hori K."/>
            <person name="Mori H."/>
            <person name="Kurokawa K."/>
            <person name="Ohta H."/>
        </authorList>
    </citation>
    <scope>NUCLEOTIDE SEQUENCE</scope>
    <source>
        <strain evidence="7">NIES-2145</strain>
    </source>
</reference>
<keyword evidence="5" id="KW-1133">Transmembrane helix</keyword>
<keyword evidence="5" id="KW-0472">Membrane</keyword>
<dbReference type="CDD" id="cd07990">
    <property type="entry name" value="LPLAT_LCLAT1-like"/>
    <property type="match status" value="1"/>
</dbReference>
<evidence type="ECO:0000259" key="6">
    <source>
        <dbReference type="SMART" id="SM00563"/>
    </source>
</evidence>
<evidence type="ECO:0000256" key="1">
    <source>
        <dbReference type="ARBA" id="ARBA00008655"/>
    </source>
</evidence>
<dbReference type="AlphaFoldDB" id="A0A1Q2U6T9"/>
<dbReference type="SUPFAM" id="SSF69593">
    <property type="entry name" value="Glycerol-3-phosphate (1)-acyltransferase"/>
    <property type="match status" value="1"/>
</dbReference>
<feature type="compositionally biased region" description="Polar residues" evidence="4">
    <location>
        <begin position="15"/>
        <end position="32"/>
    </location>
</feature>
<dbReference type="SMART" id="SM00563">
    <property type="entry name" value="PlsC"/>
    <property type="match status" value="1"/>
</dbReference>
<feature type="compositionally biased region" description="Low complexity" evidence="4">
    <location>
        <begin position="569"/>
        <end position="589"/>
    </location>
</feature>
<dbReference type="PANTHER" id="PTHR10983">
    <property type="entry name" value="1-ACYLGLYCEROL-3-PHOSPHATE ACYLTRANSFERASE-RELATED"/>
    <property type="match status" value="1"/>
</dbReference>
<organism evidence="7">
    <name type="scientific">Nannochloropsis oceanica</name>
    <dbReference type="NCBI Taxonomy" id="145522"/>
    <lineage>
        <taxon>Eukaryota</taxon>
        <taxon>Sar</taxon>
        <taxon>Stramenopiles</taxon>
        <taxon>Ochrophyta</taxon>
        <taxon>Eustigmatophyceae</taxon>
        <taxon>Eustigmatales</taxon>
        <taxon>Monodopsidaceae</taxon>
        <taxon>Nannochloropsis</taxon>
    </lineage>
</organism>
<accession>A0A1Q2U6T9</accession>
<feature type="region of interest" description="Disordered" evidence="4">
    <location>
        <begin position="1"/>
        <end position="91"/>
    </location>
</feature>
<keyword evidence="5" id="KW-0812">Transmembrane</keyword>
<protein>
    <submittedName>
        <fullName evidence="7">Lysophosphatidate acyltransferase 4</fullName>
    </submittedName>
</protein>
<gene>
    <name evidence="7" type="primary">LPAT4</name>
</gene>
<dbReference type="Pfam" id="PF01553">
    <property type="entry name" value="Acyltransferase"/>
    <property type="match status" value="1"/>
</dbReference>